<dbReference type="RefSeq" id="WP_013958984.1">
    <property type="nucleotide sequence ID" value="NC_015727.1"/>
</dbReference>
<sequence length="55" mass="6328">MPDSKAFSGLDRQILLKKYDDPNLDALRFLAQGPDNLRLEGEKKREAQRNWPSAN</sequence>
<dbReference type="HOGENOM" id="CLU_3024509_0_0_4"/>
<dbReference type="GeneID" id="43501563"/>
<dbReference type="Proteomes" id="UP000006798">
    <property type="component" value="Plasmid pBB1"/>
</dbReference>
<evidence type="ECO:0000313" key="2">
    <source>
        <dbReference type="Proteomes" id="UP000006798"/>
    </source>
</evidence>
<name>F8GX62_CUPNN</name>
<organism evidence="1 2">
    <name type="scientific">Cupriavidus necator (strain ATCC 43291 / DSM 13513 / CCUG 52238 / LMG 8453 / N-1)</name>
    <name type="common">Ralstonia eutropha</name>
    <dbReference type="NCBI Taxonomy" id="1042878"/>
    <lineage>
        <taxon>Bacteria</taxon>
        <taxon>Pseudomonadati</taxon>
        <taxon>Pseudomonadota</taxon>
        <taxon>Betaproteobacteria</taxon>
        <taxon>Burkholderiales</taxon>
        <taxon>Burkholderiaceae</taxon>
        <taxon>Cupriavidus</taxon>
    </lineage>
</organism>
<dbReference type="AlphaFoldDB" id="F8GX62"/>
<dbReference type="EMBL" id="CP002879">
    <property type="protein sequence ID" value="AEI81932.1"/>
    <property type="molecule type" value="Genomic_DNA"/>
</dbReference>
<accession>F8GX62</accession>
<keyword evidence="1" id="KW-0614">Plasmid</keyword>
<geneLocation type="plasmid" evidence="1 2">
    <name>pBB1</name>
</geneLocation>
<reference evidence="1 2" key="1">
    <citation type="journal article" date="2011" name="J. Bacteriol.">
        <title>Complete genome sequence of the type strain Cupriavidus necator N-1.</title>
        <authorList>
            <person name="Poehlein A."/>
            <person name="Kusian B."/>
            <person name="Friedrich B."/>
            <person name="Daniel R."/>
            <person name="Bowien B."/>
        </authorList>
    </citation>
    <scope>NUCLEOTIDE SEQUENCE [LARGE SCALE GENOMIC DNA]</scope>
    <source>
        <strain evidence="2">ATCC 43291 / DSM 13513 / CCUG 52238 / LMG 8453 / N-1</strain>
        <plasmid evidence="1 2">pBB1</plasmid>
    </source>
</reference>
<dbReference type="KEGG" id="cnc:CNE_BB1p05120"/>
<gene>
    <name evidence="1" type="ordered locus">CNE_BB1p05120</name>
</gene>
<proteinExistence type="predicted"/>
<protein>
    <submittedName>
        <fullName evidence="1">Uncharacterized protein</fullName>
    </submittedName>
</protein>
<evidence type="ECO:0000313" key="1">
    <source>
        <dbReference type="EMBL" id="AEI81932.1"/>
    </source>
</evidence>